<dbReference type="PANTHER" id="PTHR43281">
    <property type="entry name" value="FARNESYL DIPHOSPHATE SYNTHASE"/>
    <property type="match status" value="1"/>
</dbReference>
<dbReference type="SUPFAM" id="SSF48576">
    <property type="entry name" value="Terpenoid synthases"/>
    <property type="match status" value="1"/>
</dbReference>
<name>A0ABQ7JJQ6_9FUNG</name>
<dbReference type="Proteomes" id="UP001194696">
    <property type="component" value="Unassembled WGS sequence"/>
</dbReference>
<evidence type="ECO:0000256" key="5">
    <source>
        <dbReference type="ARBA" id="ARBA00022842"/>
    </source>
</evidence>
<organism evidence="8 9">
    <name type="scientific">Linnemannia gamsii</name>
    <dbReference type="NCBI Taxonomy" id="64522"/>
    <lineage>
        <taxon>Eukaryota</taxon>
        <taxon>Fungi</taxon>
        <taxon>Fungi incertae sedis</taxon>
        <taxon>Mucoromycota</taxon>
        <taxon>Mortierellomycotina</taxon>
        <taxon>Mortierellomycetes</taxon>
        <taxon>Mortierellales</taxon>
        <taxon>Mortierellaceae</taxon>
        <taxon>Linnemannia</taxon>
    </lineage>
</organism>
<evidence type="ECO:0000256" key="2">
    <source>
        <dbReference type="ARBA" id="ARBA00006706"/>
    </source>
</evidence>
<evidence type="ECO:0000256" key="3">
    <source>
        <dbReference type="ARBA" id="ARBA00022679"/>
    </source>
</evidence>
<evidence type="ECO:0000313" key="8">
    <source>
        <dbReference type="EMBL" id="KAG0276747.1"/>
    </source>
</evidence>
<gene>
    <name evidence="8" type="ORF">BGZ96_003165</name>
</gene>
<keyword evidence="5" id="KW-0460">Magnesium</keyword>
<proteinExistence type="inferred from homology"/>
<dbReference type="Gene3D" id="1.10.600.10">
    <property type="entry name" value="Farnesyl Diphosphate Synthase"/>
    <property type="match status" value="1"/>
</dbReference>
<comment type="similarity">
    <text evidence="2 7">Belongs to the FPP/GGPP synthase family.</text>
</comment>
<reference evidence="8 9" key="1">
    <citation type="journal article" date="2020" name="Fungal Divers.">
        <title>Resolving the Mortierellaceae phylogeny through synthesis of multi-gene phylogenetics and phylogenomics.</title>
        <authorList>
            <person name="Vandepol N."/>
            <person name="Liber J."/>
            <person name="Desiro A."/>
            <person name="Na H."/>
            <person name="Kennedy M."/>
            <person name="Barry K."/>
            <person name="Grigoriev I.V."/>
            <person name="Miller A.N."/>
            <person name="O'Donnell K."/>
            <person name="Stajich J.E."/>
            <person name="Bonito G."/>
        </authorList>
    </citation>
    <scope>NUCLEOTIDE SEQUENCE [LARGE SCALE GENOMIC DNA]</scope>
    <source>
        <strain evidence="8 9">AD045</strain>
    </source>
</reference>
<keyword evidence="4" id="KW-0479">Metal-binding</keyword>
<feature type="non-terminal residue" evidence="8">
    <location>
        <position position="258"/>
    </location>
</feature>
<dbReference type="EMBL" id="JAAAIM010001652">
    <property type="protein sequence ID" value="KAG0276747.1"/>
    <property type="molecule type" value="Genomic_DNA"/>
</dbReference>
<evidence type="ECO:0008006" key="10">
    <source>
        <dbReference type="Google" id="ProtNLM"/>
    </source>
</evidence>
<evidence type="ECO:0000313" key="9">
    <source>
        <dbReference type="Proteomes" id="UP001194696"/>
    </source>
</evidence>
<dbReference type="SFLD" id="SFLDS00005">
    <property type="entry name" value="Isoprenoid_Synthase_Type_I"/>
    <property type="match status" value="1"/>
</dbReference>
<keyword evidence="6" id="KW-0414">Isoprene biosynthesis</keyword>
<dbReference type="InterPro" id="IPR000092">
    <property type="entry name" value="Polyprenyl_synt"/>
</dbReference>
<keyword evidence="3 7" id="KW-0808">Transferase</keyword>
<protein>
    <recommendedName>
        <fullName evidence="10">Geranyl transferase</fullName>
    </recommendedName>
</protein>
<dbReference type="PANTHER" id="PTHR43281:SF1">
    <property type="entry name" value="FARNESYL DIPHOSPHATE SYNTHASE"/>
    <property type="match status" value="1"/>
</dbReference>
<evidence type="ECO:0000256" key="1">
    <source>
        <dbReference type="ARBA" id="ARBA00001946"/>
    </source>
</evidence>
<dbReference type="NCBIfam" id="NF045485">
    <property type="entry name" value="FPPsyn"/>
    <property type="match status" value="1"/>
</dbReference>
<dbReference type="InterPro" id="IPR033749">
    <property type="entry name" value="Polyprenyl_synt_CS"/>
</dbReference>
<dbReference type="InterPro" id="IPR053378">
    <property type="entry name" value="Prenyl_diphosphate_synthase"/>
</dbReference>
<comment type="cofactor">
    <cofactor evidence="1">
        <name>Mg(2+)</name>
        <dbReference type="ChEBI" id="CHEBI:18420"/>
    </cofactor>
</comment>
<sequence length="258" mass="26893">MNFETWRQAIVARTEQALDTYLPTIAQQPSRLHQAMRYALLGHGKRIRPLLCHAAGSLTGAPSATLDVAATALEMIHAYSLVHDDLPAMDNDDVRHGKPAVHIAYGEATALLVGDALQAQAFITLTQNSLAGSLQAVLVRELATASGSLGMAGGQMIDLQSVGGPLSLTALETMHRMKTGALLAAAVRMGAACGQETGAVKQALDHYAAAVGLAFQVVDDILDVSANSATLGKTAGKDSQNGKPTYVSVLGLDASQRL</sequence>
<keyword evidence="9" id="KW-1185">Reference proteome</keyword>
<dbReference type="PROSITE" id="PS00444">
    <property type="entry name" value="POLYPRENYL_SYNTHASE_2"/>
    <property type="match status" value="1"/>
</dbReference>
<dbReference type="CDD" id="cd00685">
    <property type="entry name" value="Trans_IPPS_HT"/>
    <property type="match status" value="1"/>
</dbReference>
<evidence type="ECO:0000256" key="4">
    <source>
        <dbReference type="ARBA" id="ARBA00022723"/>
    </source>
</evidence>
<dbReference type="InterPro" id="IPR008949">
    <property type="entry name" value="Isoprenoid_synthase_dom_sf"/>
</dbReference>
<dbReference type="Pfam" id="PF00348">
    <property type="entry name" value="polyprenyl_synt"/>
    <property type="match status" value="1"/>
</dbReference>
<accession>A0ABQ7JJQ6</accession>
<comment type="caution">
    <text evidence="8">The sequence shown here is derived from an EMBL/GenBank/DDBJ whole genome shotgun (WGS) entry which is preliminary data.</text>
</comment>
<evidence type="ECO:0000256" key="7">
    <source>
        <dbReference type="RuleBase" id="RU004466"/>
    </source>
</evidence>
<dbReference type="SFLD" id="SFLDG01017">
    <property type="entry name" value="Polyprenyl_Transferase_Like"/>
    <property type="match status" value="1"/>
</dbReference>
<evidence type="ECO:0000256" key="6">
    <source>
        <dbReference type="ARBA" id="ARBA00023229"/>
    </source>
</evidence>